<dbReference type="EnsemblMetazoa" id="CPIJ006970-RA">
    <property type="protein sequence ID" value="CPIJ006970-PA"/>
    <property type="gene ID" value="CPIJ006970"/>
</dbReference>
<feature type="region of interest" description="Disordered" evidence="1">
    <location>
        <begin position="160"/>
        <end position="244"/>
    </location>
</feature>
<dbReference type="STRING" id="7176.B0WJY3"/>
<reference evidence="2" key="1">
    <citation type="submission" date="2007-03" db="EMBL/GenBank/DDBJ databases">
        <title>Annotation of Culex pipiens quinquefasciatus.</title>
        <authorList>
            <consortium name="The Broad Institute Genome Sequencing Platform"/>
            <person name="Atkinson P.W."/>
            <person name="Hemingway J."/>
            <person name="Christensen B.M."/>
            <person name="Higgs S."/>
            <person name="Kodira C."/>
            <person name="Hannick L."/>
            <person name="Megy K."/>
            <person name="O'Leary S."/>
            <person name="Pearson M."/>
            <person name="Haas B.J."/>
            <person name="Mauceli E."/>
            <person name="Wortman J.R."/>
            <person name="Lee N.H."/>
            <person name="Guigo R."/>
            <person name="Stanke M."/>
            <person name="Alvarado L."/>
            <person name="Amedeo P."/>
            <person name="Antoine C.H."/>
            <person name="Arensburger P."/>
            <person name="Bidwell S.L."/>
            <person name="Crawford M."/>
            <person name="Camaro F."/>
            <person name="Devon K."/>
            <person name="Engels R."/>
            <person name="Hammond M."/>
            <person name="Howarth C."/>
            <person name="Koehrsen M."/>
            <person name="Lawson D."/>
            <person name="Montgomery P."/>
            <person name="Nene V."/>
            <person name="Nusbaum C."/>
            <person name="Puiu D."/>
            <person name="Romero-Severson J."/>
            <person name="Severson D.W."/>
            <person name="Shumway M."/>
            <person name="Sisk P."/>
            <person name="Stolte C."/>
            <person name="Zeng Q."/>
            <person name="Eisenstadt E."/>
            <person name="Fraser-Liggett C."/>
            <person name="Strausberg R."/>
            <person name="Galagan J."/>
            <person name="Birren B."/>
            <person name="Collins F.H."/>
        </authorList>
    </citation>
    <scope>NUCLEOTIDE SEQUENCE [LARGE SCALE GENOMIC DNA]</scope>
    <source>
        <strain evidence="2">JHB</strain>
    </source>
</reference>
<feature type="compositionally biased region" description="Polar residues" evidence="1">
    <location>
        <begin position="191"/>
        <end position="208"/>
    </location>
</feature>
<dbReference type="Proteomes" id="UP000002320">
    <property type="component" value="Unassembled WGS sequence"/>
</dbReference>
<evidence type="ECO:0000313" key="4">
    <source>
        <dbReference type="Proteomes" id="UP000002320"/>
    </source>
</evidence>
<organism>
    <name type="scientific">Culex quinquefasciatus</name>
    <name type="common">Southern house mosquito</name>
    <name type="synonym">Culex pungens</name>
    <dbReference type="NCBI Taxonomy" id="7176"/>
    <lineage>
        <taxon>Eukaryota</taxon>
        <taxon>Metazoa</taxon>
        <taxon>Ecdysozoa</taxon>
        <taxon>Arthropoda</taxon>
        <taxon>Hexapoda</taxon>
        <taxon>Insecta</taxon>
        <taxon>Pterygota</taxon>
        <taxon>Neoptera</taxon>
        <taxon>Endopterygota</taxon>
        <taxon>Diptera</taxon>
        <taxon>Nematocera</taxon>
        <taxon>Culicoidea</taxon>
        <taxon>Culicidae</taxon>
        <taxon>Culicinae</taxon>
        <taxon>Culicini</taxon>
        <taxon>Culex</taxon>
        <taxon>Culex</taxon>
    </lineage>
</organism>
<feature type="compositionally biased region" description="Basic residues" evidence="1">
    <location>
        <begin position="166"/>
        <end position="188"/>
    </location>
</feature>
<keyword evidence="4" id="KW-1185">Reference proteome</keyword>
<evidence type="ECO:0000256" key="1">
    <source>
        <dbReference type="SAM" id="MobiDB-lite"/>
    </source>
</evidence>
<dbReference type="Gene3D" id="2.30.29.30">
    <property type="entry name" value="Pleckstrin-homology domain (PH domain)/Phosphotyrosine-binding domain (PTB)"/>
    <property type="match status" value="1"/>
</dbReference>
<proteinExistence type="predicted"/>
<reference evidence="3" key="2">
    <citation type="submission" date="2020-05" db="UniProtKB">
        <authorList>
            <consortium name="EnsemblMetazoa"/>
        </authorList>
    </citation>
    <scope>IDENTIFICATION</scope>
    <source>
        <strain evidence="3">JHB</strain>
    </source>
</reference>
<dbReference type="InParanoid" id="B0WJY3"/>
<dbReference type="SUPFAM" id="SSF50729">
    <property type="entry name" value="PH domain-like"/>
    <property type="match status" value="1"/>
</dbReference>
<dbReference type="VEuPathDB" id="VectorBase:CPIJ006970"/>
<feature type="compositionally biased region" description="Basic and acidic residues" evidence="1">
    <location>
        <begin position="220"/>
        <end position="232"/>
    </location>
</feature>
<dbReference type="HOGENOM" id="CLU_807122_0_0_1"/>
<dbReference type="CDD" id="cd13170">
    <property type="entry name" value="RanBD_NUP50"/>
    <property type="match status" value="1"/>
</dbReference>
<feature type="region of interest" description="Disordered" evidence="1">
    <location>
        <begin position="58"/>
        <end position="78"/>
    </location>
</feature>
<dbReference type="VEuPathDB" id="VectorBase:CQUJHB007761"/>
<gene>
    <name evidence="3" type="primary">6039404</name>
    <name evidence="2" type="ORF">CpipJ_CPIJ006970</name>
</gene>
<dbReference type="eggNOG" id="KOG2724">
    <property type="taxonomic scope" value="Eukaryota"/>
</dbReference>
<sequence>MTTTKNSALTVPAAYGTGVFFPQDTILFLDLQFPQSPVEVLSGATVSENLIESEIAETSATKVPSAGEPTCPEVRGPTEKTRHYGFKRIHRTDSSGSGGLSSVFGAANPNRPTEEPVHFRISVESRNLRIGRRPRRHAGSQHLCYDRLEQDELFQGWKPANEKHTGHQRLHVWKRQRRQQTRPRHRLQRQPNHSTRQVPRFGSTSSTPGMGFSFAKVAKPTKDSKPDEKATADDDEDESSKVEFTPIKEKDSIFSKRCKLFVKTDGNYSDSGIGTLHIKKVDVKMQVLVRADTSIGQILLNIILNEVVPVQGDEATTDVGATAGKDPQGGRRAICPTTWSWNIV</sequence>
<dbReference type="InterPro" id="IPR011993">
    <property type="entry name" value="PH-like_dom_sf"/>
</dbReference>
<dbReference type="OrthoDB" id="10062131at2759"/>
<dbReference type="KEGG" id="cqu:CpipJ_CPIJ006970"/>
<evidence type="ECO:0000313" key="3">
    <source>
        <dbReference type="EnsemblMetazoa" id="CPIJ006970-PA"/>
    </source>
</evidence>
<evidence type="ECO:0000313" key="2">
    <source>
        <dbReference type="EMBL" id="EDS29513.1"/>
    </source>
</evidence>
<dbReference type="EMBL" id="DS231965">
    <property type="protein sequence ID" value="EDS29513.1"/>
    <property type="molecule type" value="Genomic_DNA"/>
</dbReference>
<accession>B0WJY3</accession>
<protein>
    <submittedName>
        <fullName evidence="2 3">Nucleoporin</fullName>
    </submittedName>
</protein>
<dbReference type="AlphaFoldDB" id="B0WJY3"/>
<name>B0WJY3_CULQU</name>